<proteinExistence type="predicted"/>
<dbReference type="EMBL" id="HBGW01016809">
    <property type="protein sequence ID" value="CAD9524897.1"/>
    <property type="molecule type" value="Transcribed_RNA"/>
</dbReference>
<name>A0A7S2N7X0_9DINO</name>
<feature type="region of interest" description="Disordered" evidence="1">
    <location>
        <begin position="1"/>
        <end position="222"/>
    </location>
</feature>
<feature type="compositionally biased region" description="Basic residues" evidence="1">
    <location>
        <begin position="209"/>
        <end position="222"/>
    </location>
</feature>
<feature type="compositionally biased region" description="Gly residues" evidence="1">
    <location>
        <begin position="199"/>
        <end position="208"/>
    </location>
</feature>
<evidence type="ECO:0000313" key="2">
    <source>
        <dbReference type="EMBL" id="CAD9524897.1"/>
    </source>
</evidence>
<evidence type="ECO:0000256" key="1">
    <source>
        <dbReference type="SAM" id="MobiDB-lite"/>
    </source>
</evidence>
<organism evidence="2">
    <name type="scientific">Zooxanthella nutricula</name>
    <dbReference type="NCBI Taxonomy" id="1333877"/>
    <lineage>
        <taxon>Eukaryota</taxon>
        <taxon>Sar</taxon>
        <taxon>Alveolata</taxon>
        <taxon>Dinophyceae</taxon>
        <taxon>Peridiniales</taxon>
        <taxon>Peridiniales incertae sedis</taxon>
        <taxon>Zooxanthella</taxon>
    </lineage>
</organism>
<dbReference type="AlphaFoldDB" id="A0A7S2N7X0"/>
<protein>
    <submittedName>
        <fullName evidence="2">Uncharacterized protein</fullName>
    </submittedName>
</protein>
<accession>A0A7S2N7X0</accession>
<gene>
    <name evidence="2" type="ORF">BRAN1462_LOCUS10671</name>
</gene>
<feature type="compositionally biased region" description="Gly residues" evidence="1">
    <location>
        <begin position="42"/>
        <end position="52"/>
    </location>
</feature>
<sequence>MNDPGQGGFDRETRELWNMPEVSGKGGRGMPNQHSQPPTPQGGKGMAAGSGCGASPAGRNKAQQHQVPKWMPVNPEQAPNPAIGKGQGKGQGQQGWTPKAAAIVPQMSVPVPAPAPMSPKGGGKARKKASTAGDGLDDWLSQRMGAGAPAPAAAGGGHGDFGMAGQAEDWGGDYGGGFDDDYAGEEGGGRRSGKKRGGKAGGGGGKGGKGGKGKGGKWRASG</sequence>
<reference evidence="2" key="1">
    <citation type="submission" date="2021-01" db="EMBL/GenBank/DDBJ databases">
        <authorList>
            <person name="Corre E."/>
            <person name="Pelletier E."/>
            <person name="Niang G."/>
            <person name="Scheremetjew M."/>
            <person name="Finn R."/>
            <person name="Kale V."/>
            <person name="Holt S."/>
            <person name="Cochrane G."/>
            <person name="Meng A."/>
            <person name="Brown T."/>
            <person name="Cohen L."/>
        </authorList>
    </citation>
    <scope>NUCLEOTIDE SEQUENCE</scope>
    <source>
        <strain evidence="2">RCC3387</strain>
    </source>
</reference>